<dbReference type="EMBL" id="CAJVCH010526949">
    <property type="protein sequence ID" value="CAG7822629.1"/>
    <property type="molecule type" value="Genomic_DNA"/>
</dbReference>
<feature type="region of interest" description="Disordered" evidence="1">
    <location>
        <begin position="1"/>
        <end position="49"/>
    </location>
</feature>
<dbReference type="Proteomes" id="UP000708208">
    <property type="component" value="Unassembled WGS sequence"/>
</dbReference>
<dbReference type="AlphaFoldDB" id="A0A8J2PI57"/>
<organism evidence="2 3">
    <name type="scientific">Allacma fusca</name>
    <dbReference type="NCBI Taxonomy" id="39272"/>
    <lineage>
        <taxon>Eukaryota</taxon>
        <taxon>Metazoa</taxon>
        <taxon>Ecdysozoa</taxon>
        <taxon>Arthropoda</taxon>
        <taxon>Hexapoda</taxon>
        <taxon>Collembola</taxon>
        <taxon>Symphypleona</taxon>
        <taxon>Sminthuridae</taxon>
        <taxon>Allacma</taxon>
    </lineage>
</organism>
<accession>A0A8J2PI57</accession>
<protein>
    <submittedName>
        <fullName evidence="2">Uncharacterized protein</fullName>
    </submittedName>
</protein>
<sequence>MRRPQQPLENSGKRNERSKENRVWPRGLDVPNAKISGSNREGSDCLGGLRPVRTRYEDDDRVFEWVNGPLVEAMQQGGIFLADEISL</sequence>
<comment type="caution">
    <text evidence="2">The sequence shown here is derived from an EMBL/GenBank/DDBJ whole genome shotgun (WGS) entry which is preliminary data.</text>
</comment>
<evidence type="ECO:0000256" key="1">
    <source>
        <dbReference type="SAM" id="MobiDB-lite"/>
    </source>
</evidence>
<evidence type="ECO:0000313" key="3">
    <source>
        <dbReference type="Proteomes" id="UP000708208"/>
    </source>
</evidence>
<proteinExistence type="predicted"/>
<feature type="non-terminal residue" evidence="2">
    <location>
        <position position="87"/>
    </location>
</feature>
<gene>
    <name evidence="2" type="ORF">AFUS01_LOCUS32890</name>
</gene>
<keyword evidence="3" id="KW-1185">Reference proteome</keyword>
<dbReference type="OrthoDB" id="422220at2759"/>
<evidence type="ECO:0000313" key="2">
    <source>
        <dbReference type="EMBL" id="CAG7822629.1"/>
    </source>
</evidence>
<name>A0A8J2PI57_9HEXA</name>
<feature type="compositionally biased region" description="Basic and acidic residues" evidence="1">
    <location>
        <begin position="11"/>
        <end position="23"/>
    </location>
</feature>
<reference evidence="2" key="1">
    <citation type="submission" date="2021-06" db="EMBL/GenBank/DDBJ databases">
        <authorList>
            <person name="Hodson N. C."/>
            <person name="Mongue J. A."/>
            <person name="Jaron S. K."/>
        </authorList>
    </citation>
    <scope>NUCLEOTIDE SEQUENCE</scope>
</reference>